<keyword evidence="4" id="KW-1133">Transmembrane helix</keyword>
<dbReference type="Gene3D" id="3.40.50.1820">
    <property type="entry name" value="alpha/beta hydrolase"/>
    <property type="match status" value="1"/>
</dbReference>
<keyword evidence="7" id="KW-1185">Reference proteome</keyword>
<dbReference type="Proteomes" id="UP001302602">
    <property type="component" value="Unassembled WGS sequence"/>
</dbReference>
<evidence type="ECO:0000256" key="2">
    <source>
        <dbReference type="ARBA" id="ARBA00022801"/>
    </source>
</evidence>
<dbReference type="InterPro" id="IPR013094">
    <property type="entry name" value="AB_hydrolase_3"/>
</dbReference>
<proteinExistence type="inferred from homology"/>
<protein>
    <submittedName>
        <fullName evidence="6">Alpha/beta-hydrolase</fullName>
    </submittedName>
</protein>
<comment type="similarity">
    <text evidence="1">Belongs to the 'GDXG' lipolytic enzyme family.</text>
</comment>
<dbReference type="InterPro" id="IPR033140">
    <property type="entry name" value="Lipase_GDXG_put_SER_AS"/>
</dbReference>
<dbReference type="AlphaFoldDB" id="A0AAN6Z6E1"/>
<dbReference type="GeneID" id="87828907"/>
<dbReference type="PANTHER" id="PTHR48081:SF8">
    <property type="entry name" value="ALPHA_BETA HYDROLASE FOLD-3 DOMAIN-CONTAINING PROTEIN-RELATED"/>
    <property type="match status" value="1"/>
</dbReference>
<evidence type="ECO:0000256" key="4">
    <source>
        <dbReference type="SAM" id="Phobius"/>
    </source>
</evidence>
<dbReference type="SUPFAM" id="SSF53474">
    <property type="entry name" value="alpha/beta-Hydrolases"/>
    <property type="match status" value="1"/>
</dbReference>
<sequence>MTPATANVTFLIPPALQFPSLTKPLTNKQQTSFDFSIKTMGRVTIWTRQPGFFVYTVYSVVRALIKLPCLMLMYTIPRFRPIRDWTFQQAFVRAMTRLLFEYASVVRFSPAQSLDPGKEKDRFVTIEPFEAQADSNKHNQQQETIYTGIAKPNANGIRPVAIGGTWFPAPFNRESNQMNTLAPNRPRRVFLHFHGGAYVLFDCRDRDMAFGASLLLQASPRDSGAAVFCPQYRLAFHSHSYNGGGGGGGGQFPAALQDAITSYAHLVRRLGVDARDVVLSGDSAGGNLALALLRHLEETKVLPRPGGVLLWSPWTDLSVDVGELIARAEDKWDIVPPRLVEWALRVFLPEVLDDGVEGGRVCDNAYISPVKRGIQTEVPIWVQVGGKEIIAKDILKWVEVQEQTGHRLRVYEIPNAPHDMFMAGEGLGFVKESREAAEDAIRFLDRRE</sequence>
<dbReference type="Pfam" id="PF07859">
    <property type="entry name" value="Abhydrolase_3"/>
    <property type="match status" value="1"/>
</dbReference>
<evidence type="ECO:0000313" key="7">
    <source>
        <dbReference type="Proteomes" id="UP001302602"/>
    </source>
</evidence>
<evidence type="ECO:0000259" key="5">
    <source>
        <dbReference type="Pfam" id="PF07859"/>
    </source>
</evidence>
<keyword evidence="2" id="KW-0378">Hydrolase</keyword>
<organism evidence="6 7">
    <name type="scientific">Parathielavia appendiculata</name>
    <dbReference type="NCBI Taxonomy" id="2587402"/>
    <lineage>
        <taxon>Eukaryota</taxon>
        <taxon>Fungi</taxon>
        <taxon>Dikarya</taxon>
        <taxon>Ascomycota</taxon>
        <taxon>Pezizomycotina</taxon>
        <taxon>Sordariomycetes</taxon>
        <taxon>Sordariomycetidae</taxon>
        <taxon>Sordariales</taxon>
        <taxon>Chaetomiaceae</taxon>
        <taxon>Parathielavia</taxon>
    </lineage>
</organism>
<feature type="active site" evidence="3">
    <location>
        <position position="283"/>
    </location>
</feature>
<feature type="transmembrane region" description="Helical" evidence="4">
    <location>
        <begin position="52"/>
        <end position="74"/>
    </location>
</feature>
<dbReference type="InterPro" id="IPR029058">
    <property type="entry name" value="AB_hydrolase_fold"/>
</dbReference>
<name>A0AAN6Z6E1_9PEZI</name>
<feature type="domain" description="Alpha/beta hydrolase fold-3" evidence="5">
    <location>
        <begin position="191"/>
        <end position="421"/>
    </location>
</feature>
<dbReference type="RefSeq" id="XP_062651186.1">
    <property type="nucleotide sequence ID" value="XM_062792138.1"/>
</dbReference>
<evidence type="ECO:0000313" key="6">
    <source>
        <dbReference type="EMBL" id="KAK4127415.1"/>
    </source>
</evidence>
<feature type="non-terminal residue" evidence="6">
    <location>
        <position position="1"/>
    </location>
</feature>
<accession>A0AAN6Z6E1</accession>
<evidence type="ECO:0000256" key="3">
    <source>
        <dbReference type="PROSITE-ProRule" id="PRU10038"/>
    </source>
</evidence>
<keyword evidence="4" id="KW-0472">Membrane</keyword>
<dbReference type="EMBL" id="MU853224">
    <property type="protein sequence ID" value="KAK4127415.1"/>
    <property type="molecule type" value="Genomic_DNA"/>
</dbReference>
<dbReference type="GO" id="GO:0016787">
    <property type="term" value="F:hydrolase activity"/>
    <property type="evidence" value="ECO:0007669"/>
    <property type="project" value="UniProtKB-KW"/>
</dbReference>
<comment type="caution">
    <text evidence="6">The sequence shown here is derived from an EMBL/GenBank/DDBJ whole genome shotgun (WGS) entry which is preliminary data.</text>
</comment>
<gene>
    <name evidence="6" type="ORF">N657DRAFT_641407</name>
</gene>
<dbReference type="InterPro" id="IPR050300">
    <property type="entry name" value="GDXG_lipolytic_enzyme"/>
</dbReference>
<reference evidence="6" key="1">
    <citation type="journal article" date="2023" name="Mol. Phylogenet. Evol.">
        <title>Genome-scale phylogeny and comparative genomics of the fungal order Sordariales.</title>
        <authorList>
            <person name="Hensen N."/>
            <person name="Bonometti L."/>
            <person name="Westerberg I."/>
            <person name="Brannstrom I.O."/>
            <person name="Guillou S."/>
            <person name="Cros-Aarteil S."/>
            <person name="Calhoun S."/>
            <person name="Haridas S."/>
            <person name="Kuo A."/>
            <person name="Mondo S."/>
            <person name="Pangilinan J."/>
            <person name="Riley R."/>
            <person name="LaButti K."/>
            <person name="Andreopoulos B."/>
            <person name="Lipzen A."/>
            <person name="Chen C."/>
            <person name="Yan M."/>
            <person name="Daum C."/>
            <person name="Ng V."/>
            <person name="Clum A."/>
            <person name="Steindorff A."/>
            <person name="Ohm R.A."/>
            <person name="Martin F."/>
            <person name="Silar P."/>
            <person name="Natvig D.O."/>
            <person name="Lalanne C."/>
            <person name="Gautier V."/>
            <person name="Ament-Velasquez S.L."/>
            <person name="Kruys A."/>
            <person name="Hutchinson M.I."/>
            <person name="Powell A.J."/>
            <person name="Barry K."/>
            <person name="Miller A.N."/>
            <person name="Grigoriev I.V."/>
            <person name="Debuchy R."/>
            <person name="Gladieux P."/>
            <person name="Hiltunen Thoren M."/>
            <person name="Johannesson H."/>
        </authorList>
    </citation>
    <scope>NUCLEOTIDE SEQUENCE</scope>
    <source>
        <strain evidence="6">CBS 731.68</strain>
    </source>
</reference>
<evidence type="ECO:0000256" key="1">
    <source>
        <dbReference type="ARBA" id="ARBA00010515"/>
    </source>
</evidence>
<reference evidence="6" key="2">
    <citation type="submission" date="2023-05" db="EMBL/GenBank/DDBJ databases">
        <authorList>
            <consortium name="Lawrence Berkeley National Laboratory"/>
            <person name="Steindorff A."/>
            <person name="Hensen N."/>
            <person name="Bonometti L."/>
            <person name="Westerberg I."/>
            <person name="Brannstrom I.O."/>
            <person name="Guillou S."/>
            <person name="Cros-Aarteil S."/>
            <person name="Calhoun S."/>
            <person name="Haridas S."/>
            <person name="Kuo A."/>
            <person name="Mondo S."/>
            <person name="Pangilinan J."/>
            <person name="Riley R."/>
            <person name="Labutti K."/>
            <person name="Andreopoulos B."/>
            <person name="Lipzen A."/>
            <person name="Chen C."/>
            <person name="Yanf M."/>
            <person name="Daum C."/>
            <person name="Ng V."/>
            <person name="Clum A."/>
            <person name="Ohm R."/>
            <person name="Martin F."/>
            <person name="Silar P."/>
            <person name="Natvig D."/>
            <person name="Lalanne C."/>
            <person name="Gautier V."/>
            <person name="Ament-Velasquez S.L."/>
            <person name="Kruys A."/>
            <person name="Hutchinson M.I."/>
            <person name="Powell A.J."/>
            <person name="Barry K."/>
            <person name="Miller A.N."/>
            <person name="Grigoriev I.V."/>
            <person name="Debuchy R."/>
            <person name="Gladieux P."/>
            <person name="Thoren M.H."/>
            <person name="Johannesson H."/>
        </authorList>
    </citation>
    <scope>NUCLEOTIDE SEQUENCE</scope>
    <source>
        <strain evidence="6">CBS 731.68</strain>
    </source>
</reference>
<keyword evidence="4" id="KW-0812">Transmembrane</keyword>
<dbReference type="PANTHER" id="PTHR48081">
    <property type="entry name" value="AB HYDROLASE SUPERFAMILY PROTEIN C4A8.06C"/>
    <property type="match status" value="1"/>
</dbReference>
<dbReference type="PROSITE" id="PS01174">
    <property type="entry name" value="LIPASE_GDXG_SER"/>
    <property type="match status" value="1"/>
</dbReference>